<dbReference type="EMBL" id="CAMXCT010003055">
    <property type="protein sequence ID" value="CAI4002158.1"/>
    <property type="molecule type" value="Genomic_DNA"/>
</dbReference>
<sequence>MSFAPEPETSQSLASPVMDLERRLEQLQNSMETLQSSQSCQSIILEELRSLLLELKALGSPRKRTPPFLKDPLDVAPSAPSDVPILMSIPGQNEEGAAASNPEPPRSPSVRPAKKHAVSTLAKVSEELSEIMRNSQRSQHSQHSNPVPRKEAQLNEAQLSVPSPERNLASSEDTARVRLRARKGHAASLLELVLPSGPSLVDPAAAASMEDLEGYTARGTG</sequence>
<evidence type="ECO:0000256" key="1">
    <source>
        <dbReference type="SAM" id="MobiDB-lite"/>
    </source>
</evidence>
<dbReference type="EMBL" id="CAMXCT020003055">
    <property type="protein sequence ID" value="CAL1155533.1"/>
    <property type="molecule type" value="Genomic_DNA"/>
</dbReference>
<dbReference type="AlphaFoldDB" id="A0A9P1D496"/>
<evidence type="ECO:0000313" key="4">
    <source>
        <dbReference type="Proteomes" id="UP001152797"/>
    </source>
</evidence>
<feature type="region of interest" description="Disordered" evidence="1">
    <location>
        <begin position="59"/>
        <end position="173"/>
    </location>
</feature>
<dbReference type="EMBL" id="CAMXCT030003055">
    <property type="protein sequence ID" value="CAL4789470.1"/>
    <property type="molecule type" value="Genomic_DNA"/>
</dbReference>
<feature type="non-terminal residue" evidence="2">
    <location>
        <position position="1"/>
    </location>
</feature>
<comment type="caution">
    <text evidence="2">The sequence shown here is derived from an EMBL/GenBank/DDBJ whole genome shotgun (WGS) entry which is preliminary data.</text>
</comment>
<gene>
    <name evidence="2" type="ORF">C1SCF055_LOCUS28129</name>
</gene>
<name>A0A9P1D496_9DINO</name>
<feature type="compositionally biased region" description="Low complexity" evidence="1">
    <location>
        <begin position="133"/>
        <end position="145"/>
    </location>
</feature>
<evidence type="ECO:0000313" key="3">
    <source>
        <dbReference type="EMBL" id="CAL1155533.1"/>
    </source>
</evidence>
<accession>A0A9P1D496</accession>
<evidence type="ECO:0000313" key="2">
    <source>
        <dbReference type="EMBL" id="CAI4002158.1"/>
    </source>
</evidence>
<reference evidence="2" key="1">
    <citation type="submission" date="2022-10" db="EMBL/GenBank/DDBJ databases">
        <authorList>
            <person name="Chen Y."/>
            <person name="Dougan E. K."/>
            <person name="Chan C."/>
            <person name="Rhodes N."/>
            <person name="Thang M."/>
        </authorList>
    </citation>
    <scope>NUCLEOTIDE SEQUENCE</scope>
</reference>
<protein>
    <submittedName>
        <fullName evidence="2">Uncharacterized protein</fullName>
    </submittedName>
</protein>
<proteinExistence type="predicted"/>
<organism evidence="2">
    <name type="scientific">Cladocopium goreaui</name>
    <dbReference type="NCBI Taxonomy" id="2562237"/>
    <lineage>
        <taxon>Eukaryota</taxon>
        <taxon>Sar</taxon>
        <taxon>Alveolata</taxon>
        <taxon>Dinophyceae</taxon>
        <taxon>Suessiales</taxon>
        <taxon>Symbiodiniaceae</taxon>
        <taxon>Cladocopium</taxon>
    </lineage>
</organism>
<reference evidence="3" key="2">
    <citation type="submission" date="2024-04" db="EMBL/GenBank/DDBJ databases">
        <authorList>
            <person name="Chen Y."/>
            <person name="Shah S."/>
            <person name="Dougan E. K."/>
            <person name="Thang M."/>
            <person name="Chan C."/>
        </authorList>
    </citation>
    <scope>NUCLEOTIDE SEQUENCE [LARGE SCALE GENOMIC DNA]</scope>
</reference>
<keyword evidence="4" id="KW-1185">Reference proteome</keyword>
<dbReference type="Proteomes" id="UP001152797">
    <property type="component" value="Unassembled WGS sequence"/>
</dbReference>